<protein>
    <recommendedName>
        <fullName evidence="4">DNA polymerase III subunit alpha</fullName>
        <ecNumber evidence="3">2.7.7.7</ecNumber>
    </recommendedName>
</protein>
<accession>A0A265ND48</accession>
<dbReference type="Pfam" id="PF01336">
    <property type="entry name" value="tRNA_anti-codon"/>
    <property type="match status" value="1"/>
</dbReference>
<dbReference type="Gene3D" id="3.20.20.140">
    <property type="entry name" value="Metal-dependent hydrolases"/>
    <property type="match status" value="1"/>
</dbReference>
<dbReference type="CDD" id="cd04485">
    <property type="entry name" value="DnaE_OBF"/>
    <property type="match status" value="1"/>
</dbReference>
<dbReference type="InterPro" id="IPR011708">
    <property type="entry name" value="DNA_pol3_alpha_NTPase_dom"/>
</dbReference>
<dbReference type="PANTHER" id="PTHR32294:SF0">
    <property type="entry name" value="DNA POLYMERASE III SUBUNIT ALPHA"/>
    <property type="match status" value="1"/>
</dbReference>
<dbReference type="NCBIfam" id="NF004226">
    <property type="entry name" value="PRK05673.1"/>
    <property type="match status" value="1"/>
</dbReference>
<evidence type="ECO:0000256" key="7">
    <source>
        <dbReference type="ARBA" id="ARBA00022705"/>
    </source>
</evidence>
<dbReference type="SMART" id="SM00481">
    <property type="entry name" value="POLIIIAc"/>
    <property type="match status" value="1"/>
</dbReference>
<dbReference type="SUPFAM" id="SSF89550">
    <property type="entry name" value="PHP domain-like"/>
    <property type="match status" value="1"/>
</dbReference>
<evidence type="ECO:0000259" key="11">
    <source>
        <dbReference type="SMART" id="SM00481"/>
    </source>
</evidence>
<dbReference type="GO" id="GO:0003676">
    <property type="term" value="F:nucleic acid binding"/>
    <property type="evidence" value="ECO:0007669"/>
    <property type="project" value="InterPro"/>
</dbReference>
<comment type="function">
    <text evidence="9">DNA polymerase III is a complex, multichain enzyme responsible for most of the replicative synthesis in bacteria. This DNA polymerase also exhibits 3' to 5' exonuclease activity. The alpha chain is the DNA polymerase.</text>
</comment>
<organism evidence="12 13">
    <name type="scientific">Virgibacillus indicus</name>
    <dbReference type="NCBI Taxonomy" id="2024554"/>
    <lineage>
        <taxon>Bacteria</taxon>
        <taxon>Bacillati</taxon>
        <taxon>Bacillota</taxon>
        <taxon>Bacilli</taxon>
        <taxon>Bacillales</taxon>
        <taxon>Bacillaceae</taxon>
        <taxon>Virgibacillus</taxon>
    </lineage>
</organism>
<dbReference type="GO" id="GO:0008408">
    <property type="term" value="F:3'-5' exonuclease activity"/>
    <property type="evidence" value="ECO:0007669"/>
    <property type="project" value="InterPro"/>
</dbReference>
<dbReference type="InterPro" id="IPR004365">
    <property type="entry name" value="NA-bd_OB_tRNA"/>
</dbReference>
<keyword evidence="6" id="KW-0548">Nucleotidyltransferase</keyword>
<comment type="similarity">
    <text evidence="2">Belongs to the DNA polymerase type-C family. DnaE subfamily.</text>
</comment>
<dbReference type="GO" id="GO:0006260">
    <property type="term" value="P:DNA replication"/>
    <property type="evidence" value="ECO:0007669"/>
    <property type="project" value="UniProtKB-KW"/>
</dbReference>
<dbReference type="Pfam" id="PF07733">
    <property type="entry name" value="DNA_pol3_alpha"/>
    <property type="match status" value="1"/>
</dbReference>
<evidence type="ECO:0000256" key="3">
    <source>
        <dbReference type="ARBA" id="ARBA00012417"/>
    </source>
</evidence>
<dbReference type="EC" id="2.7.7.7" evidence="3"/>
<dbReference type="Pfam" id="PF14579">
    <property type="entry name" value="HHH_6"/>
    <property type="match status" value="1"/>
</dbReference>
<evidence type="ECO:0000256" key="9">
    <source>
        <dbReference type="ARBA" id="ARBA00025611"/>
    </source>
</evidence>
<evidence type="ECO:0000313" key="13">
    <source>
        <dbReference type="Proteomes" id="UP000216498"/>
    </source>
</evidence>
<dbReference type="PANTHER" id="PTHR32294">
    <property type="entry name" value="DNA POLYMERASE III SUBUNIT ALPHA"/>
    <property type="match status" value="1"/>
</dbReference>
<feature type="domain" description="Polymerase/histidinol phosphatase N-terminal" evidence="11">
    <location>
        <begin position="4"/>
        <end position="71"/>
    </location>
</feature>
<evidence type="ECO:0000256" key="2">
    <source>
        <dbReference type="ARBA" id="ARBA00009496"/>
    </source>
</evidence>
<proteinExistence type="inferred from homology"/>
<comment type="caution">
    <text evidence="12">The sequence shown here is derived from an EMBL/GenBank/DDBJ whole genome shotgun (WGS) entry which is preliminary data.</text>
</comment>
<keyword evidence="5" id="KW-0808">Transferase</keyword>
<dbReference type="Gene3D" id="1.10.150.870">
    <property type="match status" value="1"/>
</dbReference>
<dbReference type="Pfam" id="PF02811">
    <property type="entry name" value="PHP"/>
    <property type="match status" value="1"/>
</dbReference>
<dbReference type="InterPro" id="IPR029460">
    <property type="entry name" value="DNAPol_HHH"/>
</dbReference>
<evidence type="ECO:0000256" key="5">
    <source>
        <dbReference type="ARBA" id="ARBA00022679"/>
    </source>
</evidence>
<dbReference type="OrthoDB" id="9803237at2"/>
<dbReference type="InterPro" id="IPR040982">
    <property type="entry name" value="DNA_pol3_finger"/>
</dbReference>
<dbReference type="Proteomes" id="UP000216498">
    <property type="component" value="Unassembled WGS sequence"/>
</dbReference>
<keyword evidence="13" id="KW-1185">Reference proteome</keyword>
<evidence type="ECO:0000256" key="10">
    <source>
        <dbReference type="ARBA" id="ARBA00049244"/>
    </source>
</evidence>
<evidence type="ECO:0000313" key="12">
    <source>
        <dbReference type="EMBL" id="OZU89737.1"/>
    </source>
</evidence>
<dbReference type="Pfam" id="PF17657">
    <property type="entry name" value="DNA_pol3_finger"/>
    <property type="match status" value="1"/>
</dbReference>
<dbReference type="AlphaFoldDB" id="A0A265ND48"/>
<dbReference type="InterPro" id="IPR016195">
    <property type="entry name" value="Pol/histidinol_Pase-like"/>
</dbReference>
<comment type="catalytic activity">
    <reaction evidence="10">
        <text>DNA(n) + a 2'-deoxyribonucleoside 5'-triphosphate = DNA(n+1) + diphosphate</text>
        <dbReference type="Rhea" id="RHEA:22508"/>
        <dbReference type="Rhea" id="RHEA-COMP:17339"/>
        <dbReference type="Rhea" id="RHEA-COMP:17340"/>
        <dbReference type="ChEBI" id="CHEBI:33019"/>
        <dbReference type="ChEBI" id="CHEBI:61560"/>
        <dbReference type="ChEBI" id="CHEBI:173112"/>
        <dbReference type="EC" id="2.7.7.7"/>
    </reaction>
</comment>
<dbReference type="InterPro" id="IPR004013">
    <property type="entry name" value="PHP_dom"/>
</dbReference>
<dbReference type="Gene3D" id="1.10.10.1600">
    <property type="entry name" value="Bacterial DNA polymerase III alpha subunit, thumb domain"/>
    <property type="match status" value="1"/>
</dbReference>
<dbReference type="InterPro" id="IPR004805">
    <property type="entry name" value="DnaE2/DnaE/PolC"/>
</dbReference>
<dbReference type="GO" id="GO:0005737">
    <property type="term" value="C:cytoplasm"/>
    <property type="evidence" value="ECO:0007669"/>
    <property type="project" value="UniProtKB-SubCell"/>
</dbReference>
<sequence length="1117" mass="127688">MSYTHLQVRSGYSLMNSTITIEKLINKARQLDFDALALTDEHVQYGVVPFYQACVKNGIKPIIGMTVNTANENQDNEQCILLAKNNDGYKALGKISTEISLNQKTTLELKELETYTENIICIMPTGNHTKLRSLLETSAHKEVLEYIKPWRRIFAEADFYLGVQNHGLEIELAIIQVLKAFHENNQIPVTAINDVRYLNERDDAAFDCLQSMKNGNSWPMRITDPSVKSRHLRSSDEMEQLFGFWPEVLQETEVIKNRCNVKLDFNQRLLPSFPVPENMEAHEYLEKLCLENAEEKYAAVTKVVSDRLTYELNVIKSMQFSDYFLIVADFIQFAKANQIVVGPGRGSSAGSIVAYVLGITDVDPLKYDLLFERFLNPERMTMPDIDVDFSDARRDEVIDYVKNKYGEEQVAQIITFGTFAARSLLRELIKTIGIDQQDANFILKQIPLQTKKSTVELVRESKELTQFIKQSDKLKILFSVAAKLEGIPRHISTHAAGVVISEAPLIEHVPLTRGANETSLTQYTMNDLEAIGLLKMDFLGLRNLTLIERIIQSINFSNRKKIHLNDLPENDEKAFELLREGKTNGVFQLESQGMKQVLTELKPSTFEDIVAVNALYRPGPMDFIPTYIKRKFKREKVAYPHPDLKPILEKTYGVLVYQEQIMQIANKIAGFSLGEADILRRAVSKKKQDVMDEQKAFFISGCLENGYDEAVAEEIFGWIVKFSNYGFPRSHAVAYSKISYQLSFLKAHYPANFFAELLSSNANQQDKVQAYIKELKEMELSIQPPSINNSFGIYTVEQKRIRMGLLTIKGIGNQAVKEIIRVRKESKFKNLFDFCLRVSLKIVNRQVIELLIMAGAFDETHSNRASLLASIDQAMEQGDLFREFNDQVSIFQDKIELEESYVSIEDFSQAKKLADEKELLGIYVSDHPLKSHRDKLRGNGFVTLKNAEKLTGKRNIKSAAIIQNIKTIRTKRGDPMAFITVSDETGDMEAVLFPDIYRDVSRWLNEEMLVMLEGKIESRNNRIQWLLSEIGTFDEDRLKSVQQSRLFIKLTGQNSETALEKIKTIANLYPGNISIIIHHEKQKKTYQLANNYSINANYECLQAFRSYFGKENVVFEK</sequence>
<dbReference type="GO" id="GO:0003887">
    <property type="term" value="F:DNA-directed DNA polymerase activity"/>
    <property type="evidence" value="ECO:0007669"/>
    <property type="project" value="UniProtKB-KW"/>
</dbReference>
<dbReference type="EMBL" id="NPMS01000001">
    <property type="protein sequence ID" value="OZU89737.1"/>
    <property type="molecule type" value="Genomic_DNA"/>
</dbReference>
<evidence type="ECO:0000256" key="8">
    <source>
        <dbReference type="ARBA" id="ARBA00022932"/>
    </source>
</evidence>
<reference evidence="12 13" key="1">
    <citation type="submission" date="2017-08" db="EMBL/GenBank/DDBJ databases">
        <title>Virgibacillus indicus sp. nov. and Virgibacillus profoundi sp. nov, two moderately halophilic bacteria isolated from marine sediment by using the Microfluidic Streak Plate.</title>
        <authorList>
            <person name="Xu B."/>
            <person name="Hu B."/>
            <person name="Wang J."/>
            <person name="Zhu Y."/>
            <person name="Huang L."/>
            <person name="Du W."/>
            <person name="Huang Y."/>
        </authorList>
    </citation>
    <scope>NUCLEOTIDE SEQUENCE [LARGE SCALE GENOMIC DNA]</scope>
    <source>
        <strain evidence="12 13">IO3-P2-C2</strain>
    </source>
</reference>
<comment type="subcellular location">
    <subcellularLocation>
        <location evidence="1">Cytoplasm</location>
    </subcellularLocation>
</comment>
<evidence type="ECO:0000256" key="1">
    <source>
        <dbReference type="ARBA" id="ARBA00004496"/>
    </source>
</evidence>
<dbReference type="InterPro" id="IPR003141">
    <property type="entry name" value="Pol/His_phosphatase_N"/>
</dbReference>
<evidence type="ECO:0000256" key="6">
    <source>
        <dbReference type="ARBA" id="ARBA00022695"/>
    </source>
</evidence>
<keyword evidence="7" id="KW-0235">DNA replication</keyword>
<name>A0A265ND48_9BACI</name>
<keyword evidence="8" id="KW-0239">DNA-directed DNA polymerase</keyword>
<dbReference type="NCBIfam" id="TIGR00594">
    <property type="entry name" value="polc"/>
    <property type="match status" value="1"/>
</dbReference>
<evidence type="ECO:0000256" key="4">
    <source>
        <dbReference type="ARBA" id="ARBA00019114"/>
    </source>
</evidence>
<dbReference type="InterPro" id="IPR041931">
    <property type="entry name" value="DNA_pol3_alpha_thumb_dom"/>
</dbReference>
<gene>
    <name evidence="12" type="ORF">CIL03_00930</name>
</gene>